<evidence type="ECO:0000256" key="3">
    <source>
        <dbReference type="ARBA" id="ARBA00023002"/>
    </source>
</evidence>
<dbReference type="Gene3D" id="3.30.390.50">
    <property type="entry name" value="CO dehydrogenase flavoprotein, C-terminal domain"/>
    <property type="match status" value="1"/>
</dbReference>
<dbReference type="EMBL" id="LZTJ01000005">
    <property type="protein sequence ID" value="OBP78872.1"/>
    <property type="molecule type" value="Genomic_DNA"/>
</dbReference>
<keyword evidence="3" id="KW-0560">Oxidoreductase</keyword>
<dbReference type="RefSeq" id="WP_032931213.1">
    <property type="nucleotide sequence ID" value="NZ_LZTH01000006.1"/>
</dbReference>
<gene>
    <name evidence="5" type="ORF">BAE39_29085</name>
</gene>
<dbReference type="AlphaFoldDB" id="A0A1A5IJC4"/>
<dbReference type="InterPro" id="IPR036318">
    <property type="entry name" value="FAD-bd_PCMH-like_sf"/>
</dbReference>
<keyword evidence="2" id="KW-0274">FAD</keyword>
<dbReference type="GO" id="GO:0071949">
    <property type="term" value="F:FAD binding"/>
    <property type="evidence" value="ECO:0007669"/>
    <property type="project" value="InterPro"/>
</dbReference>
<dbReference type="Pfam" id="PF00941">
    <property type="entry name" value="FAD_binding_5"/>
    <property type="match status" value="1"/>
</dbReference>
<proteinExistence type="predicted"/>
<dbReference type="SUPFAM" id="SSF55447">
    <property type="entry name" value="CO dehydrogenase flavoprotein C-terminal domain-like"/>
    <property type="match status" value="1"/>
</dbReference>
<accession>A0A1A5IJC4</accession>
<dbReference type="GO" id="GO:0016491">
    <property type="term" value="F:oxidoreductase activity"/>
    <property type="evidence" value="ECO:0007669"/>
    <property type="project" value="UniProtKB-KW"/>
</dbReference>
<dbReference type="Proteomes" id="UP000093748">
    <property type="component" value="Unassembled WGS sequence"/>
</dbReference>
<organism evidence="5 6">
    <name type="scientific">Rhizobium loti</name>
    <name type="common">Mesorhizobium loti</name>
    <dbReference type="NCBI Taxonomy" id="381"/>
    <lineage>
        <taxon>Bacteria</taxon>
        <taxon>Pseudomonadati</taxon>
        <taxon>Pseudomonadota</taxon>
        <taxon>Alphaproteobacteria</taxon>
        <taxon>Hyphomicrobiales</taxon>
        <taxon>Phyllobacteriaceae</taxon>
        <taxon>Mesorhizobium</taxon>
    </lineage>
</organism>
<dbReference type="InterPro" id="IPR002346">
    <property type="entry name" value="Mopterin_DH_FAD-bd"/>
</dbReference>
<comment type="caution">
    <text evidence="5">The sequence shown here is derived from an EMBL/GenBank/DDBJ whole genome shotgun (WGS) entry which is preliminary data.</text>
</comment>
<evidence type="ECO:0000313" key="5">
    <source>
        <dbReference type="EMBL" id="OBP78872.1"/>
    </source>
</evidence>
<reference evidence="6" key="1">
    <citation type="submission" date="2016-06" db="EMBL/GenBank/DDBJ databases">
        <title>NZP2037 Pacbio-Illumina hybrid assembly.</title>
        <authorList>
            <person name="Ramsay J.P."/>
        </authorList>
    </citation>
    <scope>NUCLEOTIDE SEQUENCE [LARGE SCALE GENOMIC DNA]</scope>
    <source>
        <strain evidence="6">R7ANS::ICEMlSym2042</strain>
    </source>
</reference>
<dbReference type="InterPro" id="IPR016167">
    <property type="entry name" value="FAD-bd_PCMH_sub1"/>
</dbReference>
<dbReference type="PROSITE" id="PS51387">
    <property type="entry name" value="FAD_PCMH"/>
    <property type="match status" value="1"/>
</dbReference>
<evidence type="ECO:0000256" key="2">
    <source>
        <dbReference type="ARBA" id="ARBA00022827"/>
    </source>
</evidence>
<dbReference type="InterPro" id="IPR051312">
    <property type="entry name" value="Diverse_Substr_Oxidored"/>
</dbReference>
<dbReference type="PANTHER" id="PTHR42659:SF2">
    <property type="entry name" value="XANTHINE DEHYDROGENASE SUBUNIT C-RELATED"/>
    <property type="match status" value="1"/>
</dbReference>
<dbReference type="GeneID" id="66682783"/>
<dbReference type="SMART" id="SM01092">
    <property type="entry name" value="CO_deh_flav_C"/>
    <property type="match status" value="1"/>
</dbReference>
<keyword evidence="1" id="KW-0285">Flavoprotein</keyword>
<dbReference type="InterPro" id="IPR036683">
    <property type="entry name" value="CO_DH_flav_C_dom_sf"/>
</dbReference>
<feature type="domain" description="FAD-binding PCMH-type" evidence="4">
    <location>
        <begin position="1"/>
        <end position="172"/>
    </location>
</feature>
<evidence type="ECO:0000259" key="4">
    <source>
        <dbReference type="PROSITE" id="PS51387"/>
    </source>
</evidence>
<sequence>MRYIRPLSIEDAVGQLAGSAGTAAILAGGSDLLVRMKGGFVEPDLIVDIKSIAGLSDIRETADGFSIGAAVPCAVLGENAALKKSWPGVVEAAKLIGSKQVQGRCTITGNLCNASPAADSVPALVAAGARAVIAGPSGKRTIAVEAVPTGPGKTSLAKGEIIEAILLDKRSPRSGDAYLRFIPRTEMDIAVVSAGVNLTIDEHGVVTAARVALGAAAPTVLLVEEAAEALIGRKLDEAALERLAKVCAGACRPIDDKRGTIEFRRKVAGVLARRAATTAYARAGGK</sequence>
<evidence type="ECO:0000313" key="6">
    <source>
        <dbReference type="Proteomes" id="UP000093748"/>
    </source>
</evidence>
<dbReference type="InterPro" id="IPR005107">
    <property type="entry name" value="CO_DH_flav_C"/>
</dbReference>
<name>A0A1A5IJC4_RHILI</name>
<dbReference type="Gene3D" id="3.30.43.10">
    <property type="entry name" value="Uridine Diphospho-n-acetylenolpyruvylglucosamine Reductase, domain 2"/>
    <property type="match status" value="1"/>
</dbReference>
<dbReference type="OrthoDB" id="9814706at2"/>
<dbReference type="InterPro" id="IPR016169">
    <property type="entry name" value="FAD-bd_PCMH_sub2"/>
</dbReference>
<evidence type="ECO:0000256" key="1">
    <source>
        <dbReference type="ARBA" id="ARBA00022630"/>
    </source>
</evidence>
<dbReference type="PANTHER" id="PTHR42659">
    <property type="entry name" value="XANTHINE DEHYDROGENASE SUBUNIT C-RELATED"/>
    <property type="match status" value="1"/>
</dbReference>
<dbReference type="SUPFAM" id="SSF56176">
    <property type="entry name" value="FAD-binding/transporter-associated domain-like"/>
    <property type="match status" value="1"/>
</dbReference>
<dbReference type="Pfam" id="PF03450">
    <property type="entry name" value="CO_deh_flav_C"/>
    <property type="match status" value="1"/>
</dbReference>
<dbReference type="Gene3D" id="3.30.465.10">
    <property type="match status" value="1"/>
</dbReference>
<protein>
    <submittedName>
        <fullName evidence="5">Oxidoreductase</fullName>
    </submittedName>
</protein>
<dbReference type="InterPro" id="IPR016166">
    <property type="entry name" value="FAD-bd_PCMH"/>
</dbReference>